<organism evidence="10 11">
    <name type="scientific">Cymbomonas tetramitiformis</name>
    <dbReference type="NCBI Taxonomy" id="36881"/>
    <lineage>
        <taxon>Eukaryota</taxon>
        <taxon>Viridiplantae</taxon>
        <taxon>Chlorophyta</taxon>
        <taxon>Pyramimonadophyceae</taxon>
        <taxon>Pyramimonadales</taxon>
        <taxon>Pyramimonadaceae</taxon>
        <taxon>Cymbomonas</taxon>
    </lineage>
</organism>
<dbReference type="Gene3D" id="3.40.50.10490">
    <property type="entry name" value="Glucose-6-phosphate isomerase like protein, domain 1"/>
    <property type="match status" value="2"/>
</dbReference>
<feature type="domain" description="SIS" evidence="9">
    <location>
        <begin position="395"/>
        <end position="535"/>
    </location>
</feature>
<keyword evidence="5" id="KW-0808">Transferase</keyword>
<evidence type="ECO:0000313" key="11">
    <source>
        <dbReference type="Proteomes" id="UP001190700"/>
    </source>
</evidence>
<evidence type="ECO:0000259" key="9">
    <source>
        <dbReference type="PROSITE" id="PS51464"/>
    </source>
</evidence>
<name>A0AAE0BH20_9CHLO</name>
<dbReference type="GO" id="GO:0097367">
    <property type="term" value="F:carbohydrate derivative binding"/>
    <property type="evidence" value="ECO:0007669"/>
    <property type="project" value="InterPro"/>
</dbReference>
<feature type="domain" description="Glutamine amidotransferase type-2" evidence="8">
    <location>
        <begin position="2"/>
        <end position="293"/>
    </location>
</feature>
<dbReference type="InterPro" id="IPR001347">
    <property type="entry name" value="SIS_dom"/>
</dbReference>
<keyword evidence="6" id="KW-0677">Repeat</keyword>
<dbReference type="PROSITE" id="PS51464">
    <property type="entry name" value="SIS"/>
    <property type="match status" value="2"/>
</dbReference>
<dbReference type="PROSITE" id="PS51278">
    <property type="entry name" value="GATASE_TYPE_2"/>
    <property type="match status" value="1"/>
</dbReference>
<dbReference type="Proteomes" id="UP001190700">
    <property type="component" value="Unassembled WGS sequence"/>
</dbReference>
<keyword evidence="11" id="KW-1185">Reference proteome</keyword>
<comment type="catalytic activity">
    <reaction evidence="1">
        <text>D-fructose 6-phosphate + L-glutamine = D-glucosamine 6-phosphate + L-glutamate</text>
        <dbReference type="Rhea" id="RHEA:13237"/>
        <dbReference type="ChEBI" id="CHEBI:29985"/>
        <dbReference type="ChEBI" id="CHEBI:58359"/>
        <dbReference type="ChEBI" id="CHEBI:58725"/>
        <dbReference type="ChEBI" id="CHEBI:61527"/>
        <dbReference type="EC" id="2.6.1.16"/>
    </reaction>
</comment>
<gene>
    <name evidence="10" type="ORF">CYMTET_53361</name>
</gene>
<evidence type="ECO:0000256" key="3">
    <source>
        <dbReference type="ARBA" id="ARBA00012916"/>
    </source>
</evidence>
<dbReference type="EMBL" id="LGRX02035009">
    <property type="protein sequence ID" value="KAK3236503.1"/>
    <property type="molecule type" value="Genomic_DNA"/>
</dbReference>
<sequence>MCGIFAYINYGVPRERKFIIKALIKGLRRLEYRGYDSAGISIDASPLKLPQLEDDKQSTATPVVFKSEGKIDNLEKVIAEQAAAQNLDDASNFSVHCGIGHTRWATHGPPEARNSHPQRSGEKNEFVVVHNGIITNYLPLKEMLQRKGFTFESDTDTEVIPKLAKFLYDSMKEKGSSRELTFRQLVCEVMKQLEGAYALLFKSPHFPGELIACKRGSPLIMGIKEPSDGPRPFSDPEEPQPFPAAGFFKEVASKGTTQGPIEFYFASDSSAIIEHTKTVLMLEDDDVAHLSDGTYAVYRLQRGEEDSEGYVRQETVERISQTLELELEQIMKGEYDHFMQKEIYEQPNSIQQTMRGRIKFDGLNEDVGTLVERSLRGEISDDAHGRIVLGGIQQYAQTICRSRRIIFVACGTSFHAAVACRQIFEELVEIPISLELASDLLDREGPIFRDDTAVFISQSGETADTLEALKYARANGAFCVGITNTVGSAIARATDCGCHINAGAEIGVASTKAYTSQVVALTMVALVLSADSMSKSARRQEVIRSLLKLPAAVSAVLAQSAQVESLAEELKNEESFLVFGRGYQYATALEAALKVKEVALIHSEAILAGEVKHGPLALVDEKLPLIIVSSKVQLSQDPPYPSIIVIQ</sequence>
<dbReference type="PANTHER" id="PTHR10937:SF0">
    <property type="entry name" value="GLUTAMINE--FRUCTOSE-6-PHOSPHATE TRANSAMINASE (ISOMERIZING)"/>
    <property type="match status" value="1"/>
</dbReference>
<dbReference type="CDD" id="cd05008">
    <property type="entry name" value="SIS_GlmS_GlmD_1"/>
    <property type="match status" value="1"/>
</dbReference>
<reference evidence="10 11" key="1">
    <citation type="journal article" date="2015" name="Genome Biol. Evol.">
        <title>Comparative Genomics of a Bacterivorous Green Alga Reveals Evolutionary Causalities and Consequences of Phago-Mixotrophic Mode of Nutrition.</title>
        <authorList>
            <person name="Burns J.A."/>
            <person name="Paasch A."/>
            <person name="Narechania A."/>
            <person name="Kim E."/>
        </authorList>
    </citation>
    <scope>NUCLEOTIDE SEQUENCE [LARGE SCALE GENOMIC DNA]</scope>
    <source>
        <strain evidence="10 11">PLY_AMNH</strain>
    </source>
</reference>
<dbReference type="SUPFAM" id="SSF56235">
    <property type="entry name" value="N-terminal nucleophile aminohydrolases (Ntn hydrolases)"/>
    <property type="match status" value="1"/>
</dbReference>
<dbReference type="GO" id="GO:0006487">
    <property type="term" value="P:protein N-linked glycosylation"/>
    <property type="evidence" value="ECO:0007669"/>
    <property type="project" value="TreeGrafter"/>
</dbReference>
<evidence type="ECO:0000256" key="4">
    <source>
        <dbReference type="ARBA" id="ARBA00022576"/>
    </source>
</evidence>
<dbReference type="GO" id="GO:0006047">
    <property type="term" value="P:UDP-N-acetylglucosamine metabolic process"/>
    <property type="evidence" value="ECO:0007669"/>
    <property type="project" value="TreeGrafter"/>
</dbReference>
<dbReference type="InterPro" id="IPR047084">
    <property type="entry name" value="GFAT_N"/>
</dbReference>
<evidence type="ECO:0000256" key="2">
    <source>
        <dbReference type="ARBA" id="ARBA00004775"/>
    </source>
</evidence>
<dbReference type="InterPro" id="IPR035490">
    <property type="entry name" value="GlmS/FrlB_SIS"/>
</dbReference>
<dbReference type="InterPro" id="IPR035466">
    <property type="entry name" value="GlmS/AgaS_SIS"/>
</dbReference>
<dbReference type="Pfam" id="PF01380">
    <property type="entry name" value="SIS"/>
    <property type="match status" value="2"/>
</dbReference>
<evidence type="ECO:0000256" key="6">
    <source>
        <dbReference type="ARBA" id="ARBA00022737"/>
    </source>
</evidence>
<dbReference type="CDD" id="cd00714">
    <property type="entry name" value="GFAT"/>
    <property type="match status" value="1"/>
</dbReference>
<comment type="pathway">
    <text evidence="2">Nucleotide-sugar biosynthesis; UDP-N-acetyl-alpha-D-glucosamine biosynthesis; alpha-D-glucosamine 6-phosphate from D-fructose 6-phosphate: step 1/1.</text>
</comment>
<feature type="non-terminal residue" evidence="10">
    <location>
        <position position="647"/>
    </location>
</feature>
<dbReference type="AlphaFoldDB" id="A0AAE0BH20"/>
<dbReference type="CDD" id="cd05009">
    <property type="entry name" value="SIS_GlmS_GlmD_2"/>
    <property type="match status" value="1"/>
</dbReference>
<evidence type="ECO:0000256" key="7">
    <source>
        <dbReference type="ARBA" id="ARBA00022962"/>
    </source>
</evidence>
<evidence type="ECO:0000313" key="10">
    <source>
        <dbReference type="EMBL" id="KAK3236503.1"/>
    </source>
</evidence>
<comment type="caution">
    <text evidence="10">The sequence shown here is derived from an EMBL/GenBank/DDBJ whole genome shotgun (WGS) entry which is preliminary data.</text>
</comment>
<dbReference type="GO" id="GO:0004360">
    <property type="term" value="F:glutamine-fructose-6-phosphate transaminase (isomerizing) activity"/>
    <property type="evidence" value="ECO:0007669"/>
    <property type="project" value="UniProtKB-EC"/>
</dbReference>
<dbReference type="InterPro" id="IPR017932">
    <property type="entry name" value="GATase_2_dom"/>
</dbReference>
<evidence type="ECO:0000259" key="8">
    <source>
        <dbReference type="PROSITE" id="PS51278"/>
    </source>
</evidence>
<protein>
    <recommendedName>
        <fullName evidence="3">glutamine--fructose-6-phosphate transaminase (isomerizing)</fullName>
        <ecNumber evidence="3">2.6.1.16</ecNumber>
    </recommendedName>
</protein>
<dbReference type="GO" id="GO:0006002">
    <property type="term" value="P:fructose 6-phosphate metabolic process"/>
    <property type="evidence" value="ECO:0007669"/>
    <property type="project" value="TreeGrafter"/>
</dbReference>
<evidence type="ECO:0000256" key="1">
    <source>
        <dbReference type="ARBA" id="ARBA00001031"/>
    </source>
</evidence>
<dbReference type="Gene3D" id="3.60.20.10">
    <property type="entry name" value="Glutamine Phosphoribosylpyrophosphate, subunit 1, domain 1"/>
    <property type="match status" value="1"/>
</dbReference>
<accession>A0AAE0BH20</accession>
<dbReference type="InterPro" id="IPR029055">
    <property type="entry name" value="Ntn_hydrolases_N"/>
</dbReference>
<dbReference type="FunFam" id="3.60.20.10:FF:000052">
    <property type="entry name" value="Glutamine--fructose-6-phosphate aminotransferase [isomerizing] 2"/>
    <property type="match status" value="1"/>
</dbReference>
<dbReference type="FunFam" id="3.40.50.10490:FF:000001">
    <property type="entry name" value="Glutamine--fructose-6-phosphate aminotransferase [isomerizing]"/>
    <property type="match status" value="1"/>
</dbReference>
<dbReference type="PANTHER" id="PTHR10937">
    <property type="entry name" value="GLUCOSAMINE--FRUCTOSE-6-PHOSPHATE AMINOTRANSFERASE, ISOMERIZING"/>
    <property type="match status" value="1"/>
</dbReference>
<proteinExistence type="predicted"/>
<dbReference type="Pfam" id="PF13522">
    <property type="entry name" value="GATase_6"/>
    <property type="match status" value="1"/>
</dbReference>
<dbReference type="InterPro" id="IPR046348">
    <property type="entry name" value="SIS_dom_sf"/>
</dbReference>
<dbReference type="EC" id="2.6.1.16" evidence="3"/>
<keyword evidence="4 10" id="KW-0032">Aminotransferase</keyword>
<dbReference type="SUPFAM" id="SSF53697">
    <property type="entry name" value="SIS domain"/>
    <property type="match status" value="1"/>
</dbReference>
<feature type="domain" description="SIS" evidence="9">
    <location>
        <begin position="566"/>
        <end position="647"/>
    </location>
</feature>
<keyword evidence="7" id="KW-0315">Glutamine amidotransferase</keyword>
<evidence type="ECO:0000256" key="5">
    <source>
        <dbReference type="ARBA" id="ARBA00022679"/>
    </source>
</evidence>